<keyword evidence="3" id="KW-1185">Reference proteome</keyword>
<reference evidence="3" key="1">
    <citation type="journal article" date="2014" name="Proc. Natl. Acad. Sci. U.S.A.">
        <title>Extensive sampling of basidiomycete genomes demonstrates inadequacy of the white-rot/brown-rot paradigm for wood decay fungi.</title>
        <authorList>
            <person name="Riley R."/>
            <person name="Salamov A.A."/>
            <person name="Brown D.W."/>
            <person name="Nagy L.G."/>
            <person name="Floudas D."/>
            <person name="Held B.W."/>
            <person name="Levasseur A."/>
            <person name="Lombard V."/>
            <person name="Morin E."/>
            <person name="Otillar R."/>
            <person name="Lindquist E.A."/>
            <person name="Sun H."/>
            <person name="LaButti K.M."/>
            <person name="Schmutz J."/>
            <person name="Jabbour D."/>
            <person name="Luo H."/>
            <person name="Baker S.E."/>
            <person name="Pisabarro A.G."/>
            <person name="Walton J.D."/>
            <person name="Blanchette R.A."/>
            <person name="Henrissat B."/>
            <person name="Martin F."/>
            <person name="Cullen D."/>
            <person name="Hibbett D.S."/>
            <person name="Grigoriev I.V."/>
        </authorList>
    </citation>
    <scope>NUCLEOTIDE SEQUENCE [LARGE SCALE GENOMIC DNA]</scope>
    <source>
        <strain evidence="3">FD-172 SS1</strain>
    </source>
</reference>
<evidence type="ECO:0000313" key="3">
    <source>
        <dbReference type="Proteomes" id="UP000027195"/>
    </source>
</evidence>
<dbReference type="EMBL" id="KL198021">
    <property type="protein sequence ID" value="KDQ18589.1"/>
    <property type="molecule type" value="Genomic_DNA"/>
</dbReference>
<evidence type="ECO:0000259" key="1">
    <source>
        <dbReference type="PROSITE" id="PS50011"/>
    </source>
</evidence>
<dbReference type="CDD" id="cd21037">
    <property type="entry name" value="MLKL_NTD"/>
    <property type="match status" value="1"/>
</dbReference>
<dbReference type="PROSITE" id="PS50011">
    <property type="entry name" value="PROTEIN_KINASE_DOM"/>
    <property type="match status" value="1"/>
</dbReference>
<dbReference type="InterPro" id="IPR059179">
    <property type="entry name" value="MLKL-like_MCAfunc"/>
</dbReference>
<accession>A0A067MSK1</accession>
<dbReference type="PANTHER" id="PTHR44329">
    <property type="entry name" value="SERINE/THREONINE-PROTEIN KINASE TNNI3K-RELATED"/>
    <property type="match status" value="1"/>
</dbReference>
<dbReference type="PANTHER" id="PTHR44329:SF214">
    <property type="entry name" value="PROTEIN KINASE DOMAIN-CONTAINING PROTEIN"/>
    <property type="match status" value="1"/>
</dbReference>
<dbReference type="AlphaFoldDB" id="A0A067MSK1"/>
<dbReference type="InParanoid" id="A0A067MSK1"/>
<dbReference type="GO" id="GO:0005524">
    <property type="term" value="F:ATP binding"/>
    <property type="evidence" value="ECO:0007669"/>
    <property type="project" value="InterPro"/>
</dbReference>
<dbReference type="SUPFAM" id="SSF56112">
    <property type="entry name" value="Protein kinase-like (PK-like)"/>
    <property type="match status" value="1"/>
</dbReference>
<gene>
    <name evidence="2" type="ORF">BOTBODRAFT_171404</name>
</gene>
<proteinExistence type="predicted"/>
<dbReference type="OrthoDB" id="1668230at2759"/>
<dbReference type="InterPro" id="IPR051681">
    <property type="entry name" value="Ser/Thr_Kinases-Pseudokinases"/>
</dbReference>
<protein>
    <recommendedName>
        <fullName evidence="1">Protein kinase domain-containing protein</fullName>
    </recommendedName>
</protein>
<sequence length="456" mass="51470">MSVVKGIAEAWKGIKSKGLRDQCEELVESSRLAFQAIEIQSNCEFAIHRSADFERLVVVLEEIKQAMTTWAGYSSLEGFLRQLYVAMEIGRMTRNLDASLEIFNAASQQALHQMVEEVHSSLSSNDAFQVLLDKYAQSQNQMLVILGELQKLNRKQPHDSAEQTETRGKILRVQSNLVGGGLPNTDLQSKIECEKVGESPAIGAKNYDIYEGIWMGSQKVALKLLRRVTNEGDARKCKRNARLTRQVNIWSQLRNEYIAPLYGVCMDDGPYPYLVMPWYTNGDATQYVQYKDPAIRLKLCLEAAHGLQYLHSLAHPVVHGNLRGSNLLISDDGRALLSNFGFSDITGSENSTTLSGDNLRWMSFEAQLGHRTPDVDVWAWAMTTLELVSEQKPFHTIKMTGGIAMAIKDGARPKMDEYMRNGLMNQELWSLLEPCWSTPDRRPSIDEVVKKMEHHD</sequence>
<dbReference type="Proteomes" id="UP000027195">
    <property type="component" value="Unassembled WGS sequence"/>
</dbReference>
<feature type="domain" description="Protein kinase" evidence="1">
    <location>
        <begin position="171"/>
        <end position="456"/>
    </location>
</feature>
<dbReference type="STRING" id="930990.A0A067MSK1"/>
<dbReference type="HOGENOM" id="CLU_000288_7_38_1"/>
<dbReference type="InterPro" id="IPR001245">
    <property type="entry name" value="Ser-Thr/Tyr_kinase_cat_dom"/>
</dbReference>
<dbReference type="Gene3D" id="1.10.510.10">
    <property type="entry name" value="Transferase(Phosphotransferase) domain 1"/>
    <property type="match status" value="1"/>
</dbReference>
<name>A0A067MSK1_BOTB1</name>
<dbReference type="GO" id="GO:0004674">
    <property type="term" value="F:protein serine/threonine kinase activity"/>
    <property type="evidence" value="ECO:0007669"/>
    <property type="project" value="TreeGrafter"/>
</dbReference>
<dbReference type="Pfam" id="PF07714">
    <property type="entry name" value="PK_Tyr_Ser-Thr"/>
    <property type="match status" value="1"/>
</dbReference>
<dbReference type="InterPro" id="IPR000719">
    <property type="entry name" value="Prot_kinase_dom"/>
</dbReference>
<organism evidence="2 3">
    <name type="scientific">Botryobasidium botryosum (strain FD-172 SS1)</name>
    <dbReference type="NCBI Taxonomy" id="930990"/>
    <lineage>
        <taxon>Eukaryota</taxon>
        <taxon>Fungi</taxon>
        <taxon>Dikarya</taxon>
        <taxon>Basidiomycota</taxon>
        <taxon>Agaricomycotina</taxon>
        <taxon>Agaricomycetes</taxon>
        <taxon>Cantharellales</taxon>
        <taxon>Botryobasidiaceae</taxon>
        <taxon>Botryobasidium</taxon>
    </lineage>
</organism>
<dbReference type="InterPro" id="IPR011009">
    <property type="entry name" value="Kinase-like_dom_sf"/>
</dbReference>
<evidence type="ECO:0000313" key="2">
    <source>
        <dbReference type="EMBL" id="KDQ18589.1"/>
    </source>
</evidence>